<comment type="similarity">
    <text evidence="10">Belongs to the protein kinase superfamily. CAMK Ser/Thr protein kinase family. DAP kinase subfamily.</text>
</comment>
<feature type="region of interest" description="Disordered" evidence="11">
    <location>
        <begin position="521"/>
        <end position="556"/>
    </location>
</feature>
<evidence type="ECO:0000259" key="12">
    <source>
        <dbReference type="PROSITE" id="PS50011"/>
    </source>
</evidence>
<evidence type="ECO:0000256" key="3">
    <source>
        <dbReference type="ARBA" id="ARBA00022553"/>
    </source>
</evidence>
<evidence type="ECO:0000313" key="14">
    <source>
        <dbReference type="Proteomes" id="UP000325440"/>
    </source>
</evidence>
<keyword evidence="5" id="KW-0547">Nucleotide-binding</keyword>
<dbReference type="OrthoDB" id="74764at2759"/>
<evidence type="ECO:0000256" key="8">
    <source>
        <dbReference type="ARBA" id="ARBA00047899"/>
    </source>
</evidence>
<dbReference type="AlphaFoldDB" id="A0A5E4MET1"/>
<dbReference type="CDD" id="cd14106">
    <property type="entry name" value="STKc_DRAK"/>
    <property type="match status" value="1"/>
</dbReference>
<dbReference type="Pfam" id="PF00069">
    <property type="entry name" value="Pkinase"/>
    <property type="match status" value="1"/>
</dbReference>
<sequence>MKEVVSVNPSPPPPQPRPQLIRAKQPGYLDLTAEQVDRLISREPIEKDYDVETEPFARGKYATVRRCRNKQTDKHYAAKFLRKRRRNADLRPEILHEVAVLEACTYNSRIVNLYKVFETSTEMILLLELAPGGELQMVLDRDEVPSEPEVARLMRQILDGLHYLHTINVAHLDIKPQNLVLTADFPNCDVKLCDFGISRYLSEGADVREILGTPDYVAPEVLNYEPIDVQTDMWSIGVLMYVLLTGCSPFGGETKQETFCNISQCKLDFPEELFQDISEDAIDLMKKLMVKNPKDRLTANDCLEHKWFHRASVTTCRSPLRVFGCGDEETDCSSSSSSSSNGNNSNGVDQVRTVAASMATSKPTMMDGVDNDGTSADCTAVAKQHQQKQQQQKQQQQQQKQQQQQQHQKLQQQQKKFAAMSKSCDNSPVPAMSASRRKSFKDNMESLVRRLERELADDSRDKPTAAVHPAAAGALSSTCRTLSRANGTQTMPVGGLARGNGRDMVPFTFRRVYVVDEPDLHHQQQQLQHRLRAPSTSSTPNSSSADNSSVSDCSSDTVSEFSIDSSSDRSSIISLEDSLDSHHTSSSSSSPSSWCRPAACASNLLQQQPHRLGKMSASCFNVWDTSGDIGGRRKWPKECSGAVARAMSQFANGCGGGGDCRPSALLKVFDDKTTGDASPCTNSATTRDSKRCVGLELMRERNGNVVVIREIKANGGSSRYARCSELKCESVQSRIRKLQVHHSGGGVQMEKSSNIF</sequence>
<dbReference type="PROSITE" id="PS50011">
    <property type="entry name" value="PROTEIN_KINASE_DOM"/>
    <property type="match status" value="1"/>
</dbReference>
<evidence type="ECO:0000256" key="1">
    <source>
        <dbReference type="ARBA" id="ARBA00012513"/>
    </source>
</evidence>
<evidence type="ECO:0000256" key="11">
    <source>
        <dbReference type="SAM" id="MobiDB-lite"/>
    </source>
</evidence>
<evidence type="ECO:0000256" key="6">
    <source>
        <dbReference type="ARBA" id="ARBA00022777"/>
    </source>
</evidence>
<dbReference type="FunFam" id="3.30.200.20:FF:000175">
    <property type="entry name" value="Serine/threonine-protein kinase 17B"/>
    <property type="match status" value="1"/>
</dbReference>
<evidence type="ECO:0000256" key="9">
    <source>
        <dbReference type="ARBA" id="ARBA00048679"/>
    </source>
</evidence>
<dbReference type="GO" id="GO:0005634">
    <property type="term" value="C:nucleus"/>
    <property type="evidence" value="ECO:0007669"/>
    <property type="project" value="TreeGrafter"/>
</dbReference>
<name>A0A5E4MET1_9HEMI</name>
<keyword evidence="6 13" id="KW-0418">Kinase</keyword>
<accession>A0A5E4MET1</accession>
<feature type="compositionally biased region" description="Basic and acidic residues" evidence="11">
    <location>
        <begin position="440"/>
        <end position="463"/>
    </location>
</feature>
<evidence type="ECO:0000256" key="5">
    <source>
        <dbReference type="ARBA" id="ARBA00022741"/>
    </source>
</evidence>
<feature type="compositionally biased region" description="Low complexity" evidence="11">
    <location>
        <begin position="465"/>
        <end position="474"/>
    </location>
</feature>
<evidence type="ECO:0000313" key="13">
    <source>
        <dbReference type="EMBL" id="VVC30648.1"/>
    </source>
</evidence>
<comment type="catalytic activity">
    <reaction evidence="8">
        <text>L-threonyl-[protein] + ATP = O-phospho-L-threonyl-[protein] + ADP + H(+)</text>
        <dbReference type="Rhea" id="RHEA:46608"/>
        <dbReference type="Rhea" id="RHEA-COMP:11060"/>
        <dbReference type="Rhea" id="RHEA-COMP:11605"/>
        <dbReference type="ChEBI" id="CHEBI:15378"/>
        <dbReference type="ChEBI" id="CHEBI:30013"/>
        <dbReference type="ChEBI" id="CHEBI:30616"/>
        <dbReference type="ChEBI" id="CHEBI:61977"/>
        <dbReference type="ChEBI" id="CHEBI:456216"/>
        <dbReference type="EC" id="2.7.11.1"/>
    </reaction>
</comment>
<dbReference type="GO" id="GO:0043065">
    <property type="term" value="P:positive regulation of apoptotic process"/>
    <property type="evidence" value="ECO:0007669"/>
    <property type="project" value="TreeGrafter"/>
</dbReference>
<comment type="catalytic activity">
    <reaction evidence="9">
        <text>L-seryl-[protein] + ATP = O-phospho-L-seryl-[protein] + ADP + H(+)</text>
        <dbReference type="Rhea" id="RHEA:17989"/>
        <dbReference type="Rhea" id="RHEA-COMP:9863"/>
        <dbReference type="Rhea" id="RHEA-COMP:11604"/>
        <dbReference type="ChEBI" id="CHEBI:15378"/>
        <dbReference type="ChEBI" id="CHEBI:29999"/>
        <dbReference type="ChEBI" id="CHEBI:30616"/>
        <dbReference type="ChEBI" id="CHEBI:83421"/>
        <dbReference type="ChEBI" id="CHEBI:456216"/>
        <dbReference type="EC" id="2.7.11.1"/>
    </reaction>
</comment>
<dbReference type="GO" id="GO:0035556">
    <property type="term" value="P:intracellular signal transduction"/>
    <property type="evidence" value="ECO:0007669"/>
    <property type="project" value="TreeGrafter"/>
</dbReference>
<proteinExistence type="inferred from homology"/>
<organism evidence="13 14">
    <name type="scientific">Cinara cedri</name>
    <dbReference type="NCBI Taxonomy" id="506608"/>
    <lineage>
        <taxon>Eukaryota</taxon>
        <taxon>Metazoa</taxon>
        <taxon>Ecdysozoa</taxon>
        <taxon>Arthropoda</taxon>
        <taxon>Hexapoda</taxon>
        <taxon>Insecta</taxon>
        <taxon>Pterygota</taxon>
        <taxon>Neoptera</taxon>
        <taxon>Paraneoptera</taxon>
        <taxon>Hemiptera</taxon>
        <taxon>Sternorrhyncha</taxon>
        <taxon>Aphidomorpha</taxon>
        <taxon>Aphidoidea</taxon>
        <taxon>Aphididae</taxon>
        <taxon>Lachninae</taxon>
        <taxon>Cinara</taxon>
    </lineage>
</organism>
<evidence type="ECO:0000256" key="10">
    <source>
        <dbReference type="ARBA" id="ARBA00060827"/>
    </source>
</evidence>
<dbReference type="PROSITE" id="PS00108">
    <property type="entry name" value="PROTEIN_KINASE_ST"/>
    <property type="match status" value="1"/>
</dbReference>
<evidence type="ECO:0000256" key="2">
    <source>
        <dbReference type="ARBA" id="ARBA00022527"/>
    </source>
</evidence>
<dbReference type="Gene3D" id="3.30.200.20">
    <property type="entry name" value="Phosphorylase Kinase, domain 1"/>
    <property type="match status" value="1"/>
</dbReference>
<dbReference type="Proteomes" id="UP000325440">
    <property type="component" value="Unassembled WGS sequence"/>
</dbReference>
<keyword evidence="14" id="KW-1185">Reference proteome</keyword>
<feature type="compositionally biased region" description="Low complexity" evidence="11">
    <location>
        <begin position="523"/>
        <end position="556"/>
    </location>
</feature>
<keyword evidence="2" id="KW-0723">Serine/threonine-protein kinase</keyword>
<keyword evidence="4" id="KW-0808">Transferase</keyword>
<dbReference type="SMART" id="SM00220">
    <property type="entry name" value="S_TKc"/>
    <property type="match status" value="1"/>
</dbReference>
<dbReference type="Gene3D" id="1.10.510.10">
    <property type="entry name" value="Transferase(Phosphotransferase) domain 1"/>
    <property type="match status" value="1"/>
</dbReference>
<gene>
    <name evidence="13" type="ORF">CINCED_3A019591</name>
</gene>
<evidence type="ECO:0000256" key="4">
    <source>
        <dbReference type="ARBA" id="ARBA00022679"/>
    </source>
</evidence>
<keyword evidence="7" id="KW-0067">ATP-binding</keyword>
<dbReference type="EMBL" id="CABPRJ010000529">
    <property type="protein sequence ID" value="VVC30648.1"/>
    <property type="molecule type" value="Genomic_DNA"/>
</dbReference>
<keyword evidence="3" id="KW-0597">Phosphoprotein</keyword>
<feature type="domain" description="Protein kinase" evidence="12">
    <location>
        <begin position="50"/>
        <end position="308"/>
    </location>
</feature>
<dbReference type="EC" id="2.7.11.1" evidence="1"/>
<feature type="compositionally biased region" description="Low complexity" evidence="11">
    <location>
        <begin position="383"/>
        <end position="416"/>
    </location>
</feature>
<evidence type="ECO:0000256" key="7">
    <source>
        <dbReference type="ARBA" id="ARBA00022840"/>
    </source>
</evidence>
<dbReference type="InterPro" id="IPR000719">
    <property type="entry name" value="Prot_kinase_dom"/>
</dbReference>
<dbReference type="SUPFAM" id="SSF56112">
    <property type="entry name" value="Protein kinase-like (PK-like)"/>
    <property type="match status" value="1"/>
</dbReference>
<feature type="region of interest" description="Disordered" evidence="11">
    <location>
        <begin position="360"/>
        <end position="478"/>
    </location>
</feature>
<dbReference type="GO" id="GO:0005524">
    <property type="term" value="F:ATP binding"/>
    <property type="evidence" value="ECO:0007669"/>
    <property type="project" value="UniProtKB-KW"/>
</dbReference>
<dbReference type="FunFam" id="1.10.510.10:FF:000571">
    <property type="entry name" value="Maternal embryonic leucine zipper kinase"/>
    <property type="match status" value="1"/>
</dbReference>
<protein>
    <recommendedName>
        <fullName evidence="1">non-specific serine/threonine protein kinase</fullName>
        <ecNumber evidence="1">2.7.11.1</ecNumber>
    </recommendedName>
</protein>
<feature type="region of interest" description="Disordered" evidence="11">
    <location>
        <begin position="1"/>
        <end position="24"/>
    </location>
</feature>
<dbReference type="PANTHER" id="PTHR24342">
    <property type="entry name" value="SERINE/THREONINE-PROTEIN KINASE 17"/>
    <property type="match status" value="1"/>
</dbReference>
<dbReference type="InterPro" id="IPR008271">
    <property type="entry name" value="Ser/Thr_kinase_AS"/>
</dbReference>
<dbReference type="InterPro" id="IPR011009">
    <property type="entry name" value="Kinase-like_dom_sf"/>
</dbReference>
<reference evidence="13 14" key="1">
    <citation type="submission" date="2019-08" db="EMBL/GenBank/DDBJ databases">
        <authorList>
            <person name="Alioto T."/>
            <person name="Alioto T."/>
            <person name="Gomez Garrido J."/>
        </authorList>
    </citation>
    <scope>NUCLEOTIDE SEQUENCE [LARGE SCALE GENOMIC DNA]</scope>
</reference>
<dbReference type="PANTHER" id="PTHR24342:SF12">
    <property type="entry name" value="DEATH-ASSOCIATED PROTEIN KINASE RELATED"/>
    <property type="match status" value="1"/>
</dbReference>
<dbReference type="GO" id="GO:0004674">
    <property type="term" value="F:protein serine/threonine kinase activity"/>
    <property type="evidence" value="ECO:0007669"/>
    <property type="project" value="UniProtKB-KW"/>
</dbReference>